<reference evidence="2 3" key="1">
    <citation type="submission" date="2009-01" db="EMBL/GenBank/DDBJ databases">
        <authorList>
            <person name="Fulton L."/>
            <person name="Clifton S."/>
            <person name="Fulton B."/>
            <person name="Xu J."/>
            <person name="Minx P."/>
            <person name="Pepin K.H."/>
            <person name="Johnson M."/>
            <person name="Bhonagiri V."/>
            <person name="Nash W.E."/>
            <person name="Mardis E.R."/>
            <person name="Wilson R.K."/>
        </authorList>
    </citation>
    <scope>NUCLEOTIDE SEQUENCE [LARGE SCALE GENOMIC DNA]</scope>
    <source>
        <strain evidence="2 3">DSM 15981</strain>
    </source>
</reference>
<evidence type="ECO:0000256" key="1">
    <source>
        <dbReference type="SAM" id="MobiDB-lite"/>
    </source>
</evidence>
<keyword evidence="3" id="KW-1185">Reference proteome</keyword>
<reference evidence="2 3" key="2">
    <citation type="submission" date="2009-02" db="EMBL/GenBank/DDBJ databases">
        <title>Draft genome sequence of Clostridium asparagiforme (DSM 15981).</title>
        <authorList>
            <person name="Sudarsanam P."/>
            <person name="Ley R."/>
            <person name="Guruge J."/>
            <person name="Turnbaugh P.J."/>
            <person name="Mahowald M."/>
            <person name="Liep D."/>
            <person name="Gordon J."/>
        </authorList>
    </citation>
    <scope>NUCLEOTIDE SEQUENCE [LARGE SCALE GENOMIC DNA]</scope>
    <source>
        <strain evidence="2 3">DSM 15981</strain>
    </source>
</reference>
<dbReference type="AlphaFoldDB" id="C0CU09"/>
<protein>
    <submittedName>
        <fullName evidence="2">Uncharacterized protein</fullName>
    </submittedName>
</protein>
<organism evidence="2 3">
    <name type="scientific">[Clostridium] asparagiforme DSM 15981</name>
    <dbReference type="NCBI Taxonomy" id="518636"/>
    <lineage>
        <taxon>Bacteria</taxon>
        <taxon>Bacillati</taxon>
        <taxon>Bacillota</taxon>
        <taxon>Clostridia</taxon>
        <taxon>Lachnospirales</taxon>
        <taxon>Lachnospiraceae</taxon>
        <taxon>Enterocloster</taxon>
    </lineage>
</organism>
<sequence>MHRAVLPAGRRTPEARAAIRQCIPKAAPPAPSTLRQKKGELECPKHF</sequence>
<dbReference type="Proteomes" id="UP000004756">
    <property type="component" value="Unassembled WGS sequence"/>
</dbReference>
<proteinExistence type="predicted"/>
<evidence type="ECO:0000313" key="3">
    <source>
        <dbReference type="Proteomes" id="UP000004756"/>
    </source>
</evidence>
<feature type="compositionally biased region" description="Basic and acidic residues" evidence="1">
    <location>
        <begin position="37"/>
        <end position="47"/>
    </location>
</feature>
<comment type="caution">
    <text evidence="2">The sequence shown here is derived from an EMBL/GenBank/DDBJ whole genome shotgun (WGS) entry which is preliminary data.</text>
</comment>
<evidence type="ECO:0000313" key="2">
    <source>
        <dbReference type="EMBL" id="EEG57434.1"/>
    </source>
</evidence>
<gene>
    <name evidence="2" type="ORF">CLOSTASPAR_00458</name>
</gene>
<dbReference type="HOGENOM" id="CLU_3166266_0_0_9"/>
<dbReference type="EMBL" id="ACCJ01000020">
    <property type="protein sequence ID" value="EEG57434.1"/>
    <property type="molecule type" value="Genomic_DNA"/>
</dbReference>
<accession>C0CU09</accession>
<feature type="region of interest" description="Disordered" evidence="1">
    <location>
        <begin position="24"/>
        <end position="47"/>
    </location>
</feature>
<name>C0CU09_9FIRM</name>